<accession>A0ABY9ED95</accession>
<feature type="transmembrane region" description="Helical" evidence="1">
    <location>
        <begin position="101"/>
        <end position="121"/>
    </location>
</feature>
<keyword evidence="1" id="KW-1133">Transmembrane helix</keyword>
<dbReference type="RefSeq" id="WP_301415350.1">
    <property type="nucleotide sequence ID" value="NZ_CP098023.1"/>
</dbReference>
<gene>
    <name evidence="2" type="ORF">M8T91_16655</name>
</gene>
<feature type="transmembrane region" description="Helical" evidence="1">
    <location>
        <begin position="49"/>
        <end position="65"/>
    </location>
</feature>
<dbReference type="InterPro" id="IPR046572">
    <property type="entry name" value="DUF6632"/>
</dbReference>
<reference evidence="2 3" key="1">
    <citation type="submission" date="2022-05" db="EMBL/GenBank/DDBJ databases">
        <title>Microbulbifer sp. nov., isolated from sponge.</title>
        <authorList>
            <person name="Gao L."/>
        </authorList>
    </citation>
    <scope>NUCLEOTIDE SEQUENCE [LARGE SCALE GENOMIC DNA]</scope>
    <source>
        <strain evidence="2 3">MI-G</strain>
    </source>
</reference>
<keyword evidence="1" id="KW-0472">Membrane</keyword>
<proteinExistence type="predicted"/>
<feature type="transmembrane region" description="Helical" evidence="1">
    <location>
        <begin position="9"/>
        <end position="29"/>
    </location>
</feature>
<organism evidence="2 3">
    <name type="scientific">Microbulbifer spongiae</name>
    <dbReference type="NCBI Taxonomy" id="2944933"/>
    <lineage>
        <taxon>Bacteria</taxon>
        <taxon>Pseudomonadati</taxon>
        <taxon>Pseudomonadota</taxon>
        <taxon>Gammaproteobacteria</taxon>
        <taxon>Cellvibrionales</taxon>
        <taxon>Microbulbiferaceae</taxon>
        <taxon>Microbulbifer</taxon>
    </lineage>
</organism>
<dbReference type="Pfam" id="PF20337">
    <property type="entry name" value="DUF6632"/>
    <property type="match status" value="1"/>
</dbReference>
<evidence type="ECO:0000313" key="3">
    <source>
        <dbReference type="Proteomes" id="UP001321520"/>
    </source>
</evidence>
<sequence>MNDMARAKYLPIALVVIGLIFIFAVYPMMTWISPSGWRWMPPQPEYEQILMGTYATLGIFLIRAAKNPIAHASLIWFTIWSSLVHATIMLLQVLADPTERAHLIGSIPSFYLMAGVLWYLMPSRSFKNQQLSDNS</sequence>
<dbReference type="Proteomes" id="UP001321520">
    <property type="component" value="Chromosome"/>
</dbReference>
<evidence type="ECO:0000313" key="2">
    <source>
        <dbReference type="EMBL" id="WKD49504.1"/>
    </source>
</evidence>
<keyword evidence="1" id="KW-0812">Transmembrane</keyword>
<protein>
    <submittedName>
        <fullName evidence="2">Uncharacterized protein</fullName>
    </submittedName>
</protein>
<keyword evidence="3" id="KW-1185">Reference proteome</keyword>
<dbReference type="EMBL" id="CP098023">
    <property type="protein sequence ID" value="WKD49504.1"/>
    <property type="molecule type" value="Genomic_DNA"/>
</dbReference>
<feature type="transmembrane region" description="Helical" evidence="1">
    <location>
        <begin position="74"/>
        <end position="95"/>
    </location>
</feature>
<name>A0ABY9ED95_9GAMM</name>
<evidence type="ECO:0000256" key="1">
    <source>
        <dbReference type="SAM" id="Phobius"/>
    </source>
</evidence>